<reference evidence="2 3" key="1">
    <citation type="submission" date="2020-07" db="EMBL/GenBank/DDBJ databases">
        <title>Genomic Encyclopedia of Type Strains, Phase IV (KMG-IV): sequencing the most valuable type-strain genomes for metagenomic binning, comparative biology and taxonomic classification.</title>
        <authorList>
            <person name="Goeker M."/>
        </authorList>
    </citation>
    <scope>NUCLEOTIDE SEQUENCE [LARGE SCALE GENOMIC DNA]</scope>
    <source>
        <strain evidence="2 3">DSM 17721</strain>
    </source>
</reference>
<organism evidence="2 3">
    <name type="scientific">Desulfosalsimonas propionicica</name>
    <dbReference type="NCBI Taxonomy" id="332175"/>
    <lineage>
        <taxon>Bacteria</taxon>
        <taxon>Pseudomonadati</taxon>
        <taxon>Thermodesulfobacteriota</taxon>
        <taxon>Desulfobacteria</taxon>
        <taxon>Desulfobacterales</taxon>
        <taxon>Desulfosalsimonadaceae</taxon>
        <taxon>Desulfosalsimonas</taxon>
    </lineage>
</organism>
<keyword evidence="1" id="KW-0472">Membrane</keyword>
<proteinExistence type="predicted"/>
<evidence type="ECO:0000313" key="3">
    <source>
        <dbReference type="Proteomes" id="UP000525298"/>
    </source>
</evidence>
<dbReference type="Proteomes" id="UP000525298">
    <property type="component" value="Unassembled WGS sequence"/>
</dbReference>
<dbReference type="AlphaFoldDB" id="A0A7W0C7M6"/>
<protein>
    <submittedName>
        <fullName evidence="2">Uncharacterized protein</fullName>
    </submittedName>
</protein>
<accession>A0A7W0C7M6</accession>
<keyword evidence="3" id="KW-1185">Reference proteome</keyword>
<dbReference type="EMBL" id="JACDUS010000002">
    <property type="protein sequence ID" value="MBA2880643.1"/>
    <property type="molecule type" value="Genomic_DNA"/>
</dbReference>
<evidence type="ECO:0000256" key="1">
    <source>
        <dbReference type="SAM" id="Phobius"/>
    </source>
</evidence>
<dbReference type="RefSeq" id="WP_181550307.1">
    <property type="nucleotide sequence ID" value="NZ_JACDUS010000002.1"/>
</dbReference>
<sequence length="128" mass="14531">MYAAIKPIAKKIVFYSCILAFAVILGFPCSNASAQNDRTDVKIERIRPAPNYNSSETDFSKTTRKYFDVIGPLDYKFDTRIVVGDRNFNIAGNKARTTGVREGDYVGVRFNDEGEVIEVKRLKRPSRR</sequence>
<evidence type="ECO:0000313" key="2">
    <source>
        <dbReference type="EMBL" id="MBA2880643.1"/>
    </source>
</evidence>
<keyword evidence="1" id="KW-0812">Transmembrane</keyword>
<feature type="transmembrane region" description="Helical" evidence="1">
    <location>
        <begin position="12"/>
        <end position="28"/>
    </location>
</feature>
<keyword evidence="1" id="KW-1133">Transmembrane helix</keyword>
<gene>
    <name evidence="2" type="ORF">HNR65_000961</name>
</gene>
<comment type="caution">
    <text evidence="2">The sequence shown here is derived from an EMBL/GenBank/DDBJ whole genome shotgun (WGS) entry which is preliminary data.</text>
</comment>
<name>A0A7W0C7M6_9BACT</name>